<proteinExistence type="predicted"/>
<name>A0A5B7G1F5_PORTR</name>
<evidence type="ECO:0000313" key="1">
    <source>
        <dbReference type="EMBL" id="MPC50958.1"/>
    </source>
</evidence>
<dbReference type="EMBL" id="VSRR010009837">
    <property type="protein sequence ID" value="MPC50958.1"/>
    <property type="molecule type" value="Genomic_DNA"/>
</dbReference>
<dbReference type="Proteomes" id="UP000324222">
    <property type="component" value="Unassembled WGS sequence"/>
</dbReference>
<evidence type="ECO:0000313" key="2">
    <source>
        <dbReference type="Proteomes" id="UP000324222"/>
    </source>
</evidence>
<keyword evidence="2" id="KW-1185">Reference proteome</keyword>
<sequence length="64" mass="7862">MPEASWWWYRTADGAWRCCWEPVRLQVWWGRGAWRRGECEGAWGGRTFVNRLCYLQGIRYLRKH</sequence>
<gene>
    <name evidence="1" type="ORF">E2C01_044793</name>
</gene>
<reference evidence="1 2" key="1">
    <citation type="submission" date="2019-05" db="EMBL/GenBank/DDBJ databases">
        <title>Another draft genome of Portunus trituberculatus and its Hox gene families provides insights of decapod evolution.</title>
        <authorList>
            <person name="Jeong J.-H."/>
            <person name="Song I."/>
            <person name="Kim S."/>
            <person name="Choi T."/>
            <person name="Kim D."/>
            <person name="Ryu S."/>
            <person name="Kim W."/>
        </authorList>
    </citation>
    <scope>NUCLEOTIDE SEQUENCE [LARGE SCALE GENOMIC DNA]</scope>
    <source>
        <tissue evidence="1">Muscle</tissue>
    </source>
</reference>
<dbReference type="AlphaFoldDB" id="A0A5B7G1F5"/>
<accession>A0A5B7G1F5</accession>
<organism evidence="1 2">
    <name type="scientific">Portunus trituberculatus</name>
    <name type="common">Swimming crab</name>
    <name type="synonym">Neptunus trituberculatus</name>
    <dbReference type="NCBI Taxonomy" id="210409"/>
    <lineage>
        <taxon>Eukaryota</taxon>
        <taxon>Metazoa</taxon>
        <taxon>Ecdysozoa</taxon>
        <taxon>Arthropoda</taxon>
        <taxon>Crustacea</taxon>
        <taxon>Multicrustacea</taxon>
        <taxon>Malacostraca</taxon>
        <taxon>Eumalacostraca</taxon>
        <taxon>Eucarida</taxon>
        <taxon>Decapoda</taxon>
        <taxon>Pleocyemata</taxon>
        <taxon>Brachyura</taxon>
        <taxon>Eubrachyura</taxon>
        <taxon>Portunoidea</taxon>
        <taxon>Portunidae</taxon>
        <taxon>Portuninae</taxon>
        <taxon>Portunus</taxon>
    </lineage>
</organism>
<comment type="caution">
    <text evidence="1">The sequence shown here is derived from an EMBL/GenBank/DDBJ whole genome shotgun (WGS) entry which is preliminary data.</text>
</comment>
<protein>
    <submittedName>
        <fullName evidence="1">Uncharacterized protein</fullName>
    </submittedName>
</protein>